<dbReference type="Proteomes" id="UP001150217">
    <property type="component" value="Unassembled WGS sequence"/>
</dbReference>
<evidence type="ECO:0000256" key="1">
    <source>
        <dbReference type="SAM" id="Phobius"/>
    </source>
</evidence>
<proteinExistence type="predicted"/>
<keyword evidence="1" id="KW-0472">Membrane</keyword>
<reference evidence="2" key="1">
    <citation type="submission" date="2022-08" db="EMBL/GenBank/DDBJ databases">
        <title>A Global Phylogenomic Analysis of the Shiitake Genus Lentinula.</title>
        <authorList>
            <consortium name="DOE Joint Genome Institute"/>
            <person name="Sierra-Patev S."/>
            <person name="Min B."/>
            <person name="Naranjo-Ortiz M."/>
            <person name="Looney B."/>
            <person name="Konkel Z."/>
            <person name="Slot J.C."/>
            <person name="Sakamoto Y."/>
            <person name="Steenwyk J.L."/>
            <person name="Rokas A."/>
            <person name="Carro J."/>
            <person name="Camarero S."/>
            <person name="Ferreira P."/>
            <person name="Molpeceres G."/>
            <person name="Ruiz-Duenas F.J."/>
            <person name="Serrano A."/>
            <person name="Henrissat B."/>
            <person name="Drula E."/>
            <person name="Hughes K.W."/>
            <person name="Mata J.L."/>
            <person name="Ishikawa N.K."/>
            <person name="Vargas-Isla R."/>
            <person name="Ushijima S."/>
            <person name="Smith C.A."/>
            <person name="Ahrendt S."/>
            <person name="Andreopoulos W."/>
            <person name="He G."/>
            <person name="Labutti K."/>
            <person name="Lipzen A."/>
            <person name="Ng V."/>
            <person name="Riley R."/>
            <person name="Sandor L."/>
            <person name="Barry K."/>
            <person name="Martinez A.T."/>
            <person name="Xiao Y."/>
            <person name="Gibbons J.G."/>
            <person name="Terashima K."/>
            <person name="Grigoriev I.V."/>
            <person name="Hibbett D.S."/>
        </authorList>
    </citation>
    <scope>NUCLEOTIDE SEQUENCE</scope>
    <source>
        <strain evidence="2">RHP3577 ss4</strain>
    </source>
</reference>
<protein>
    <submittedName>
        <fullName evidence="2">Uncharacterized protein</fullName>
    </submittedName>
</protein>
<keyword evidence="1" id="KW-0812">Transmembrane</keyword>
<evidence type="ECO:0000313" key="3">
    <source>
        <dbReference type="Proteomes" id="UP001150217"/>
    </source>
</evidence>
<comment type="caution">
    <text evidence="2">The sequence shown here is derived from an EMBL/GenBank/DDBJ whole genome shotgun (WGS) entry which is preliminary data.</text>
</comment>
<accession>A0ABQ8VH91</accession>
<organism evidence="2 3">
    <name type="scientific">Lentinula lateritia</name>
    <dbReference type="NCBI Taxonomy" id="40482"/>
    <lineage>
        <taxon>Eukaryota</taxon>
        <taxon>Fungi</taxon>
        <taxon>Dikarya</taxon>
        <taxon>Basidiomycota</taxon>
        <taxon>Agaricomycotina</taxon>
        <taxon>Agaricomycetes</taxon>
        <taxon>Agaricomycetidae</taxon>
        <taxon>Agaricales</taxon>
        <taxon>Marasmiineae</taxon>
        <taxon>Omphalotaceae</taxon>
        <taxon>Lentinula</taxon>
    </lineage>
</organism>
<gene>
    <name evidence="2" type="ORF">C8R41DRAFT_392156</name>
</gene>
<keyword evidence="3" id="KW-1185">Reference proteome</keyword>
<feature type="transmembrane region" description="Helical" evidence="1">
    <location>
        <begin position="136"/>
        <end position="158"/>
    </location>
</feature>
<name>A0ABQ8VH91_9AGAR</name>
<dbReference type="EMBL" id="JANVFT010000044">
    <property type="protein sequence ID" value="KAJ4489231.1"/>
    <property type="molecule type" value="Genomic_DNA"/>
</dbReference>
<evidence type="ECO:0000313" key="2">
    <source>
        <dbReference type="EMBL" id="KAJ4489231.1"/>
    </source>
</evidence>
<feature type="transmembrane region" description="Helical" evidence="1">
    <location>
        <begin position="35"/>
        <end position="59"/>
    </location>
</feature>
<keyword evidence="1" id="KW-1133">Transmembrane helix</keyword>
<sequence>MFAEIANRALFSIGCTCSGCGGAESSVCVLVLVLIAFMIVFPLIFVFVLFCINLGDAIIDTGLTTKRLTWRDWFMNQTMESYYKRKKKDERSPVRGRSNLICWEVLRGPRRRLLLRLQSHLGTPMKSQFEEVDTNLLVKIIIRITFFALIIIVCYDWLGGDSSGCDRRRMVVPACCFLNISGHFGRHWDKRDD</sequence>